<organism evidence="1 2">
    <name type="scientific">Alosa alosa</name>
    <name type="common">allis shad</name>
    <dbReference type="NCBI Taxonomy" id="278164"/>
    <lineage>
        <taxon>Eukaryota</taxon>
        <taxon>Metazoa</taxon>
        <taxon>Chordata</taxon>
        <taxon>Craniata</taxon>
        <taxon>Vertebrata</taxon>
        <taxon>Euteleostomi</taxon>
        <taxon>Actinopterygii</taxon>
        <taxon>Neopterygii</taxon>
        <taxon>Teleostei</taxon>
        <taxon>Clupei</taxon>
        <taxon>Clupeiformes</taxon>
        <taxon>Clupeoidei</taxon>
        <taxon>Clupeidae</taxon>
        <taxon>Alosa</taxon>
    </lineage>
</organism>
<proteinExistence type="predicted"/>
<reference evidence="1" key="1">
    <citation type="submission" date="2020-10" db="EMBL/GenBank/DDBJ databases">
        <title>Chromosome-scale genome assembly of the Allis shad, Alosa alosa.</title>
        <authorList>
            <person name="Margot Z."/>
            <person name="Christophe K."/>
            <person name="Cabau C."/>
            <person name="Louis A."/>
            <person name="Berthelot C."/>
            <person name="Parey E."/>
            <person name="Roest Crollius H."/>
            <person name="Montfort J."/>
            <person name="Robinson-Rechavi M."/>
            <person name="Bucao C."/>
            <person name="Bouchez O."/>
            <person name="Gislard M."/>
            <person name="Lluch J."/>
            <person name="Milhes M."/>
            <person name="Lampietro C."/>
            <person name="Lopez Roques C."/>
            <person name="Donnadieu C."/>
            <person name="Braasch I."/>
            <person name="Desvignes T."/>
            <person name="Postlethwait J."/>
            <person name="Bobe J."/>
            <person name="Guiguen Y."/>
        </authorList>
    </citation>
    <scope>NUCLEOTIDE SEQUENCE</scope>
    <source>
        <strain evidence="1">M-15738</strain>
        <tissue evidence="1">Blood</tissue>
    </source>
</reference>
<sequence length="77" mass="8292">MSTGHVAWERPWQLTLKLFSAGTQPQLPSKDIPVCQTQRCGALADWCGGLLTGAGMDGCVCPIQALKTRPAFCRNDS</sequence>
<name>A0AAV6GWS2_9TELE</name>
<evidence type="ECO:0000313" key="1">
    <source>
        <dbReference type="EMBL" id="KAG5279375.1"/>
    </source>
</evidence>
<comment type="caution">
    <text evidence="1">The sequence shown here is derived from an EMBL/GenBank/DDBJ whole genome shotgun (WGS) entry which is preliminary data.</text>
</comment>
<dbReference type="EMBL" id="JADWDJ010000006">
    <property type="protein sequence ID" value="KAG5279375.1"/>
    <property type="molecule type" value="Genomic_DNA"/>
</dbReference>
<accession>A0AAV6GWS2</accession>
<gene>
    <name evidence="1" type="ORF">AALO_G00077090</name>
</gene>
<dbReference type="AlphaFoldDB" id="A0AAV6GWS2"/>
<keyword evidence="2" id="KW-1185">Reference proteome</keyword>
<evidence type="ECO:0000313" key="2">
    <source>
        <dbReference type="Proteomes" id="UP000823561"/>
    </source>
</evidence>
<dbReference type="Proteomes" id="UP000823561">
    <property type="component" value="Chromosome 6"/>
</dbReference>
<protein>
    <submittedName>
        <fullName evidence="1">Uncharacterized protein</fullName>
    </submittedName>
</protein>